<evidence type="ECO:0000313" key="1">
    <source>
        <dbReference type="EMBL" id="AXO13789.1"/>
    </source>
</evidence>
<dbReference type="Gene3D" id="1.20.120.330">
    <property type="entry name" value="Nucleotidyltransferases domain 2"/>
    <property type="match status" value="1"/>
</dbReference>
<reference evidence="1 2" key="1">
    <citation type="submission" date="2018-08" db="EMBL/GenBank/DDBJ databases">
        <title>Complete genome sequence of type strain Thalassospira indica MCCC 1A01103T, isolated from isolated from deep seawater of the Indian Ocean.</title>
        <authorList>
            <person name="Liu Y."/>
        </authorList>
    </citation>
    <scope>NUCLEOTIDE SEQUENCE [LARGE SCALE GENOMIC DNA]</scope>
    <source>
        <strain evidence="1 2">PB8BT</strain>
    </source>
</reference>
<name>A0ABM6XVU7_9PROT</name>
<dbReference type="RefSeq" id="WP_064787295.1">
    <property type="nucleotide sequence ID" value="NZ_CP031555.1"/>
</dbReference>
<evidence type="ECO:0008006" key="3">
    <source>
        <dbReference type="Google" id="ProtNLM"/>
    </source>
</evidence>
<dbReference type="EMBL" id="CP031555">
    <property type="protein sequence ID" value="AXO13789.1"/>
    <property type="molecule type" value="Genomic_DNA"/>
</dbReference>
<evidence type="ECO:0000313" key="2">
    <source>
        <dbReference type="Proteomes" id="UP000256971"/>
    </source>
</evidence>
<gene>
    <name evidence="1" type="ORF">DY252_05790</name>
</gene>
<sequence length="168" mass="19417">MLIEFQAESFLNAYHVLKQHEAEQRLERQNRAVSRNKEKPHLPPASEIYGGNEMPTGVVDFVCLAFSVELYLKALHEVVGEKVSGHEIEKLFNTLPQAVREQIFATQMHGLYGANWMDYRNQLKLINDGFVEFRYFHEKGDLSYHQGFALGLIDAIKKTMTIYRSKPD</sequence>
<dbReference type="Proteomes" id="UP000256971">
    <property type="component" value="Chromosome"/>
</dbReference>
<protein>
    <recommendedName>
        <fullName evidence="3">RiboL-PSP-HEPN domain-containing protein</fullName>
    </recommendedName>
</protein>
<keyword evidence="2" id="KW-1185">Reference proteome</keyword>
<organism evidence="1 2">
    <name type="scientific">Thalassospira indica</name>
    <dbReference type="NCBI Taxonomy" id="1891279"/>
    <lineage>
        <taxon>Bacteria</taxon>
        <taxon>Pseudomonadati</taxon>
        <taxon>Pseudomonadota</taxon>
        <taxon>Alphaproteobacteria</taxon>
        <taxon>Rhodospirillales</taxon>
        <taxon>Thalassospiraceae</taxon>
        <taxon>Thalassospira</taxon>
    </lineage>
</organism>
<proteinExistence type="predicted"/>
<accession>A0ABM6XVU7</accession>